<dbReference type="Proteomes" id="UP000054466">
    <property type="component" value="Unassembled WGS sequence"/>
</dbReference>
<dbReference type="GO" id="GO:0005783">
    <property type="term" value="C:endoplasmic reticulum"/>
    <property type="evidence" value="ECO:0007669"/>
    <property type="project" value="TreeGrafter"/>
</dbReference>
<dbReference type="PANTHER" id="PTHR44169">
    <property type="entry name" value="NADPH-DEPENDENT 1-ACYLDIHYDROXYACETONE PHOSPHATE REDUCTASE"/>
    <property type="match status" value="1"/>
</dbReference>
<protein>
    <submittedName>
        <fullName evidence="3">Uncharacterized protein</fullName>
    </submittedName>
</protein>
<evidence type="ECO:0000256" key="2">
    <source>
        <dbReference type="ARBA" id="ARBA00023002"/>
    </source>
</evidence>
<dbReference type="STRING" id="569365.A0A0D2C2E2"/>
<dbReference type="InterPro" id="IPR002347">
    <property type="entry name" value="SDR_fam"/>
</dbReference>
<dbReference type="OrthoDB" id="2102561at2759"/>
<name>A0A0D2C2E2_9EURO</name>
<evidence type="ECO:0000313" key="3">
    <source>
        <dbReference type="EMBL" id="KIW25418.1"/>
    </source>
</evidence>
<dbReference type="GO" id="GO:0004806">
    <property type="term" value="F:triacylglycerol lipase activity"/>
    <property type="evidence" value="ECO:0007669"/>
    <property type="project" value="TreeGrafter"/>
</dbReference>
<dbReference type="Gene3D" id="3.40.50.720">
    <property type="entry name" value="NAD(P)-binding Rossmann-like Domain"/>
    <property type="match status" value="1"/>
</dbReference>
<dbReference type="VEuPathDB" id="FungiDB:PV07_08591"/>
<dbReference type="EMBL" id="KN847044">
    <property type="protein sequence ID" value="KIW25418.1"/>
    <property type="molecule type" value="Genomic_DNA"/>
</dbReference>
<dbReference type="GO" id="GO:0019433">
    <property type="term" value="P:triglyceride catabolic process"/>
    <property type="evidence" value="ECO:0007669"/>
    <property type="project" value="TreeGrafter"/>
</dbReference>
<dbReference type="SUPFAM" id="SSF51735">
    <property type="entry name" value="NAD(P)-binding Rossmann-fold domains"/>
    <property type="match status" value="1"/>
</dbReference>
<evidence type="ECO:0000313" key="4">
    <source>
        <dbReference type="Proteomes" id="UP000054466"/>
    </source>
</evidence>
<dbReference type="GO" id="GO:0005811">
    <property type="term" value="C:lipid droplet"/>
    <property type="evidence" value="ECO:0007669"/>
    <property type="project" value="TreeGrafter"/>
</dbReference>
<dbReference type="GeneID" id="27347785"/>
<dbReference type="PANTHER" id="PTHR44169:SF6">
    <property type="entry name" value="NADPH-DEPENDENT 1-ACYLDIHYDROXYACETONE PHOSPHATE REDUCTASE"/>
    <property type="match status" value="1"/>
</dbReference>
<keyword evidence="4" id="KW-1185">Reference proteome</keyword>
<proteinExistence type="inferred from homology"/>
<evidence type="ECO:0000256" key="1">
    <source>
        <dbReference type="ARBA" id="ARBA00006484"/>
    </source>
</evidence>
<accession>A0A0D2C2E2</accession>
<comment type="similarity">
    <text evidence="1">Belongs to the short-chain dehydrogenases/reductases (SDR) family.</text>
</comment>
<dbReference type="AlphaFoldDB" id="A0A0D2C2E2"/>
<keyword evidence="2" id="KW-0560">Oxidoreductase</keyword>
<reference evidence="3 4" key="1">
    <citation type="submission" date="2015-01" db="EMBL/GenBank/DDBJ databases">
        <title>The Genome Sequence of Cladophialophora immunda CBS83496.</title>
        <authorList>
            <consortium name="The Broad Institute Genomics Platform"/>
            <person name="Cuomo C."/>
            <person name="de Hoog S."/>
            <person name="Gorbushina A."/>
            <person name="Stielow B."/>
            <person name="Teixiera M."/>
            <person name="Abouelleil A."/>
            <person name="Chapman S.B."/>
            <person name="Priest M."/>
            <person name="Young S.K."/>
            <person name="Wortman J."/>
            <person name="Nusbaum C."/>
            <person name="Birren B."/>
        </authorList>
    </citation>
    <scope>NUCLEOTIDE SEQUENCE [LARGE SCALE GENOMIC DNA]</scope>
    <source>
        <strain evidence="3 4">CBS 83496</strain>
    </source>
</reference>
<dbReference type="RefSeq" id="XP_016245634.1">
    <property type="nucleotide sequence ID" value="XM_016395778.1"/>
</dbReference>
<sequence length="135" mass="14151">MSCLAIAFHNNGDRVIAPARNPAKMASLKAMGIDPLQLDVLSEDSVKAAVQATSQLTDNSLDILVNNAGKGCSTPLIDASISEISGLFELNTTSALQVAQLPSRPSTTTSQPHHGPCLYTACLQAPLPQMPMPIL</sequence>
<dbReference type="GO" id="GO:0000140">
    <property type="term" value="F:acylglycerone-phosphate reductase (NADP+) activity"/>
    <property type="evidence" value="ECO:0007669"/>
    <property type="project" value="TreeGrafter"/>
</dbReference>
<dbReference type="Pfam" id="PF00106">
    <property type="entry name" value="adh_short"/>
    <property type="match status" value="1"/>
</dbReference>
<organism evidence="3 4">
    <name type="scientific">Cladophialophora immunda</name>
    <dbReference type="NCBI Taxonomy" id="569365"/>
    <lineage>
        <taxon>Eukaryota</taxon>
        <taxon>Fungi</taxon>
        <taxon>Dikarya</taxon>
        <taxon>Ascomycota</taxon>
        <taxon>Pezizomycotina</taxon>
        <taxon>Eurotiomycetes</taxon>
        <taxon>Chaetothyriomycetidae</taxon>
        <taxon>Chaetothyriales</taxon>
        <taxon>Herpotrichiellaceae</taxon>
        <taxon>Cladophialophora</taxon>
    </lineage>
</organism>
<gene>
    <name evidence="3" type="ORF">PV07_08591</name>
</gene>
<dbReference type="InterPro" id="IPR036291">
    <property type="entry name" value="NAD(P)-bd_dom_sf"/>
</dbReference>
<dbReference type="GO" id="GO:0006654">
    <property type="term" value="P:phosphatidic acid biosynthetic process"/>
    <property type="evidence" value="ECO:0007669"/>
    <property type="project" value="TreeGrafter"/>
</dbReference>
<dbReference type="HOGENOM" id="CLU_1885540_0_0_1"/>